<evidence type="ECO:0000256" key="4">
    <source>
        <dbReference type="ARBA" id="ARBA00023004"/>
    </source>
</evidence>
<evidence type="ECO:0000256" key="8">
    <source>
        <dbReference type="ARBA" id="ARBA00078704"/>
    </source>
</evidence>
<evidence type="ECO:0000256" key="7">
    <source>
        <dbReference type="ARBA" id="ARBA00067203"/>
    </source>
</evidence>
<keyword evidence="3" id="KW-0560">Oxidoreductase</keyword>
<dbReference type="InterPro" id="IPR041667">
    <property type="entry name" value="Cupin_8"/>
</dbReference>
<name>A0A9P0E4W4_NEZVI</name>
<dbReference type="GO" id="GO:0140096">
    <property type="term" value="F:catalytic activity, acting on a protein"/>
    <property type="evidence" value="ECO:0007669"/>
    <property type="project" value="UniProtKB-ARBA"/>
</dbReference>
<comment type="cofactor">
    <cofactor evidence="1">
        <name>Fe(2+)</name>
        <dbReference type="ChEBI" id="CHEBI:29033"/>
    </cofactor>
</comment>
<gene>
    <name evidence="12" type="ORF">NEZAVI_LOCUS6</name>
</gene>
<feature type="domain" description="JmjC" evidence="11">
    <location>
        <begin position="128"/>
        <end position="288"/>
    </location>
</feature>
<evidence type="ECO:0000256" key="3">
    <source>
        <dbReference type="ARBA" id="ARBA00023002"/>
    </source>
</evidence>
<evidence type="ECO:0000313" key="13">
    <source>
        <dbReference type="Proteomes" id="UP001152798"/>
    </source>
</evidence>
<dbReference type="PANTHER" id="PTHR12480">
    <property type="entry name" value="ARGININE DEMETHYLASE AND LYSYL-HYDROXYLASE JMJD"/>
    <property type="match status" value="1"/>
</dbReference>
<evidence type="ECO:0000256" key="9">
    <source>
        <dbReference type="ARBA" id="ARBA00080747"/>
    </source>
</evidence>
<dbReference type="GO" id="GO:0043565">
    <property type="term" value="F:sequence-specific DNA binding"/>
    <property type="evidence" value="ECO:0007669"/>
    <property type="project" value="TreeGrafter"/>
</dbReference>
<dbReference type="Proteomes" id="UP001152798">
    <property type="component" value="Chromosome 1"/>
</dbReference>
<dbReference type="Pfam" id="PF13621">
    <property type="entry name" value="Cupin_8"/>
    <property type="match status" value="1"/>
</dbReference>
<dbReference type="PANTHER" id="PTHR12480:SF6">
    <property type="entry name" value="2-OXOGLUTARATE AND IRON-DEPENDENT OXYGENASE JMJD4"/>
    <property type="match status" value="1"/>
</dbReference>
<evidence type="ECO:0000256" key="2">
    <source>
        <dbReference type="ARBA" id="ARBA00022723"/>
    </source>
</evidence>
<comment type="catalytic activity">
    <reaction evidence="6">
        <text>L-lysyl-[protein] + 2-oxoglutarate + O2 = 4-hydroxy-L-lysyl-[protein] + succinate + CO2</text>
        <dbReference type="Rhea" id="RHEA:57156"/>
        <dbReference type="Rhea" id="RHEA-COMP:9752"/>
        <dbReference type="Rhea" id="RHEA-COMP:15084"/>
        <dbReference type="ChEBI" id="CHEBI:15379"/>
        <dbReference type="ChEBI" id="CHEBI:16526"/>
        <dbReference type="ChEBI" id="CHEBI:16810"/>
        <dbReference type="ChEBI" id="CHEBI:29969"/>
        <dbReference type="ChEBI" id="CHEBI:30031"/>
        <dbReference type="ChEBI" id="CHEBI:141495"/>
    </reaction>
</comment>
<comment type="similarity">
    <text evidence="5">Belongs to the JMJD6 family.</text>
</comment>
<evidence type="ECO:0000256" key="6">
    <source>
        <dbReference type="ARBA" id="ARBA00047762"/>
    </source>
</evidence>
<evidence type="ECO:0000256" key="1">
    <source>
        <dbReference type="ARBA" id="ARBA00001954"/>
    </source>
</evidence>
<dbReference type="EMBL" id="OV725077">
    <property type="protein sequence ID" value="CAH1388362.1"/>
    <property type="molecule type" value="Genomic_DNA"/>
</dbReference>
<dbReference type="GO" id="GO:0005737">
    <property type="term" value="C:cytoplasm"/>
    <property type="evidence" value="ECO:0007669"/>
    <property type="project" value="TreeGrafter"/>
</dbReference>
<proteinExistence type="inferred from homology"/>
<evidence type="ECO:0000256" key="10">
    <source>
        <dbReference type="ARBA" id="ARBA00082904"/>
    </source>
</evidence>
<keyword evidence="4" id="KW-0408">Iron</keyword>
<evidence type="ECO:0000313" key="12">
    <source>
        <dbReference type="EMBL" id="CAH1388362.1"/>
    </source>
</evidence>
<organism evidence="12 13">
    <name type="scientific">Nezara viridula</name>
    <name type="common">Southern green stink bug</name>
    <name type="synonym">Cimex viridulus</name>
    <dbReference type="NCBI Taxonomy" id="85310"/>
    <lineage>
        <taxon>Eukaryota</taxon>
        <taxon>Metazoa</taxon>
        <taxon>Ecdysozoa</taxon>
        <taxon>Arthropoda</taxon>
        <taxon>Hexapoda</taxon>
        <taxon>Insecta</taxon>
        <taxon>Pterygota</taxon>
        <taxon>Neoptera</taxon>
        <taxon>Paraneoptera</taxon>
        <taxon>Hemiptera</taxon>
        <taxon>Heteroptera</taxon>
        <taxon>Panheteroptera</taxon>
        <taxon>Pentatomomorpha</taxon>
        <taxon>Pentatomoidea</taxon>
        <taxon>Pentatomidae</taxon>
        <taxon>Pentatominae</taxon>
        <taxon>Nezara</taxon>
    </lineage>
</organism>
<dbReference type="GO" id="GO:0005634">
    <property type="term" value="C:nucleus"/>
    <property type="evidence" value="ECO:0007669"/>
    <property type="project" value="TreeGrafter"/>
</dbReference>
<dbReference type="PROSITE" id="PS51184">
    <property type="entry name" value="JMJC"/>
    <property type="match status" value="1"/>
</dbReference>
<sequence length="396" mass="46925">MLVDLVNKYLISENVKVGNKIKTLNYEEVVYSDFYSNYLHQNVPCIIKNITSDWECQKMWVRTNTPNLEYLETNFGNASVPVANCNEKYYNSHAKTTMLLRDYISYWQKYKKFPDNNQCLYLKDWHFLKEFPDYEIYRVPLMFASDWLNEYLLSKPDFDDYRFVYMGPKGSWTPLHADVFSSFSWSVNICGRKKWVFFPPGEELNLKNKFGELVYSVESEHLKDNALYPNYKNLVEPFVLIQEVGDAIFVPSEWHHQVWNLEDTISINHNWINACNIKIVWKDLLNNLNKIKAEIADCQDMEDWDNQCQLILKSVFGMDINDFLYFIFYIADVRLNCLDNDDLLKLNYSDYSFGKNHIIHDLLSLSHVLSLLKENCLGSKSMNKIINLIERIETFK</sequence>
<evidence type="ECO:0000256" key="5">
    <source>
        <dbReference type="ARBA" id="ARBA00038068"/>
    </source>
</evidence>
<dbReference type="SUPFAM" id="SSF51197">
    <property type="entry name" value="Clavaminate synthase-like"/>
    <property type="match status" value="1"/>
</dbReference>
<dbReference type="InterPro" id="IPR050910">
    <property type="entry name" value="JMJD6_ArgDemeth/LysHydrox"/>
</dbReference>
<dbReference type="GO" id="GO:0045905">
    <property type="term" value="P:positive regulation of translational termination"/>
    <property type="evidence" value="ECO:0007669"/>
    <property type="project" value="TreeGrafter"/>
</dbReference>
<reference evidence="12" key="1">
    <citation type="submission" date="2022-01" db="EMBL/GenBank/DDBJ databases">
        <authorList>
            <person name="King R."/>
        </authorList>
    </citation>
    <scope>NUCLEOTIDE SEQUENCE</scope>
</reference>
<dbReference type="AlphaFoldDB" id="A0A9P0E4W4"/>
<dbReference type="SMART" id="SM00558">
    <property type="entry name" value="JmjC"/>
    <property type="match status" value="1"/>
</dbReference>
<dbReference type="GO" id="GO:0046872">
    <property type="term" value="F:metal ion binding"/>
    <property type="evidence" value="ECO:0007669"/>
    <property type="project" value="UniProtKB-KW"/>
</dbReference>
<keyword evidence="13" id="KW-1185">Reference proteome</keyword>
<dbReference type="Gene3D" id="2.60.120.650">
    <property type="entry name" value="Cupin"/>
    <property type="match status" value="1"/>
</dbReference>
<dbReference type="InterPro" id="IPR003347">
    <property type="entry name" value="JmjC_dom"/>
</dbReference>
<accession>A0A9P0E4W4</accession>
<keyword evidence="2" id="KW-0479">Metal-binding</keyword>
<evidence type="ECO:0000259" key="11">
    <source>
        <dbReference type="PROSITE" id="PS51184"/>
    </source>
</evidence>
<dbReference type="GO" id="GO:0016706">
    <property type="term" value="F:2-oxoglutarate-dependent dioxygenase activity"/>
    <property type="evidence" value="ECO:0007669"/>
    <property type="project" value="TreeGrafter"/>
</dbReference>
<dbReference type="OrthoDB" id="203487at2759"/>
<dbReference type="FunFam" id="2.60.120.650:FF:000030">
    <property type="entry name" value="JmjC domain-containing protein 4"/>
    <property type="match status" value="1"/>
</dbReference>
<protein>
    <recommendedName>
        <fullName evidence="7">2-oxoglutarate and iron-dependent oxygenase JMJD4</fullName>
    </recommendedName>
    <alternativeName>
        <fullName evidence="8">JmjC domain-containing protein 4</fullName>
    </alternativeName>
    <alternativeName>
        <fullName evidence="10">Jumonji domain-containing protein 4</fullName>
    </alternativeName>
    <alternativeName>
        <fullName evidence="9">Lysyl-hydroxylase JMJD4</fullName>
    </alternativeName>
</protein>